<gene>
    <name evidence="2" type="ORF">HGRIS_000840</name>
</gene>
<reference evidence="3" key="1">
    <citation type="submission" date="2024-06" db="EMBL/GenBank/DDBJ databases">
        <title>Multi-omics analyses provide insights into the biosynthesis of the anticancer antibiotic pleurotin in Hohenbuehelia grisea.</title>
        <authorList>
            <person name="Weaver J.A."/>
            <person name="Alberti F."/>
        </authorList>
    </citation>
    <scope>NUCLEOTIDE SEQUENCE [LARGE SCALE GENOMIC DNA]</scope>
    <source>
        <strain evidence="3">T-177</strain>
    </source>
</reference>
<sequence>MTTPFDCPAPFPLAQELVDIILDHLHNDFPALRATSLVCRAWAPSSQLHLHRHLVLEPKTTIAQSEPSDRGNAQKYSFGHRYAFLSDPQHRHLLPYARELRIREGDSPWMPKESSLVPLLTLILATASDHRRATGNFSSVQGPGLQSIYLENLDWRILPFELQRTLRKLLSVHTVYRVMLVDCYLPLSIPCAQFIGSSVRELFLDRIKIYESTKQPTPCPGRSPSPPIGTMQENGQAVSAHRREGDTSAGRAERGLHSLEIRAFGNGTHRLVWWLLKRERNASLVHDVRHLIVNCDSRSVRQLDTVLEACPRLERYTFAPFLFRWDDRDFAPFPALQHNPKLNELRLTNLVADQANWLVKSLCKAPDDDHLKNPPFSPGGSPALALRRLHISMSMPTPVPARPWASLWGAVAKLDAALDAPGSAFVGPVTDGDADTVDQAPDRDERSSNVQGATLSLSVSHLNAPYLDGSLPHTWQSQLPLDLPGKVLRVQIRVGKDIVAQF</sequence>
<dbReference type="EMBL" id="JASNQZ010000018">
    <property type="protein sequence ID" value="KAL0945342.1"/>
    <property type="molecule type" value="Genomic_DNA"/>
</dbReference>
<name>A0ABR3IQ11_9AGAR</name>
<evidence type="ECO:0008006" key="4">
    <source>
        <dbReference type="Google" id="ProtNLM"/>
    </source>
</evidence>
<keyword evidence="3" id="KW-1185">Reference proteome</keyword>
<feature type="region of interest" description="Disordered" evidence="1">
    <location>
        <begin position="214"/>
        <end position="236"/>
    </location>
</feature>
<evidence type="ECO:0000313" key="3">
    <source>
        <dbReference type="Proteomes" id="UP001556367"/>
    </source>
</evidence>
<feature type="region of interest" description="Disordered" evidence="1">
    <location>
        <begin position="427"/>
        <end position="450"/>
    </location>
</feature>
<organism evidence="2 3">
    <name type="scientific">Hohenbuehelia grisea</name>
    <dbReference type="NCBI Taxonomy" id="104357"/>
    <lineage>
        <taxon>Eukaryota</taxon>
        <taxon>Fungi</taxon>
        <taxon>Dikarya</taxon>
        <taxon>Basidiomycota</taxon>
        <taxon>Agaricomycotina</taxon>
        <taxon>Agaricomycetes</taxon>
        <taxon>Agaricomycetidae</taxon>
        <taxon>Agaricales</taxon>
        <taxon>Pleurotineae</taxon>
        <taxon>Pleurotaceae</taxon>
        <taxon>Hohenbuehelia</taxon>
    </lineage>
</organism>
<feature type="compositionally biased region" description="Pro residues" evidence="1">
    <location>
        <begin position="217"/>
        <end position="227"/>
    </location>
</feature>
<dbReference type="Proteomes" id="UP001556367">
    <property type="component" value="Unassembled WGS sequence"/>
</dbReference>
<evidence type="ECO:0000256" key="1">
    <source>
        <dbReference type="SAM" id="MobiDB-lite"/>
    </source>
</evidence>
<protein>
    <recommendedName>
        <fullName evidence="4">F-box domain-containing protein</fullName>
    </recommendedName>
</protein>
<proteinExistence type="predicted"/>
<comment type="caution">
    <text evidence="2">The sequence shown here is derived from an EMBL/GenBank/DDBJ whole genome shotgun (WGS) entry which is preliminary data.</text>
</comment>
<evidence type="ECO:0000313" key="2">
    <source>
        <dbReference type="EMBL" id="KAL0945342.1"/>
    </source>
</evidence>
<accession>A0ABR3IQ11</accession>